<keyword evidence="2" id="KW-1185">Reference proteome</keyword>
<reference evidence="1 2" key="1">
    <citation type="submission" date="2018-05" db="EMBL/GenBank/DDBJ databases">
        <title>Oceanovita maritima gen. nov., sp. nov., a marine bacterium in the family Rhodobacteraceae isolated from surface seawater of Lundu port Xiamen, China.</title>
        <authorList>
            <person name="Hetharua B.H."/>
            <person name="Min D."/>
            <person name="Liao H."/>
            <person name="Tian Y."/>
        </authorList>
    </citation>
    <scope>NUCLEOTIDE SEQUENCE [LARGE SCALE GENOMIC DNA]</scope>
    <source>
        <strain evidence="1 2">FSX-11</strain>
    </source>
</reference>
<name>A0A2V4NAL9_9RHOB</name>
<proteinExistence type="predicted"/>
<dbReference type="PROSITE" id="PS51257">
    <property type="entry name" value="PROKAR_LIPOPROTEIN"/>
    <property type="match status" value="1"/>
</dbReference>
<evidence type="ECO:0000313" key="1">
    <source>
        <dbReference type="EMBL" id="PYC46630.1"/>
    </source>
</evidence>
<dbReference type="EMBL" id="QFVT01000011">
    <property type="protein sequence ID" value="PYC46630.1"/>
    <property type="molecule type" value="Genomic_DNA"/>
</dbReference>
<gene>
    <name evidence="1" type="ORF">DI396_14135</name>
</gene>
<organism evidence="1 2">
    <name type="scientific">Litorivita pollutaquae</name>
    <dbReference type="NCBI Taxonomy" id="2200892"/>
    <lineage>
        <taxon>Bacteria</taxon>
        <taxon>Pseudomonadati</taxon>
        <taxon>Pseudomonadota</taxon>
        <taxon>Alphaproteobacteria</taxon>
        <taxon>Rhodobacterales</taxon>
        <taxon>Paracoccaceae</taxon>
        <taxon>Litorivita</taxon>
    </lineage>
</organism>
<dbReference type="OrthoDB" id="8084577at2"/>
<dbReference type="Proteomes" id="UP000248012">
    <property type="component" value="Unassembled WGS sequence"/>
</dbReference>
<evidence type="ECO:0000313" key="2">
    <source>
        <dbReference type="Proteomes" id="UP000248012"/>
    </source>
</evidence>
<evidence type="ECO:0008006" key="3">
    <source>
        <dbReference type="Google" id="ProtNLM"/>
    </source>
</evidence>
<comment type="caution">
    <text evidence="1">The sequence shown here is derived from an EMBL/GenBank/DDBJ whole genome shotgun (WGS) entry which is preliminary data.</text>
</comment>
<protein>
    <recommendedName>
        <fullName evidence="3">Lipoprotein</fullName>
    </recommendedName>
</protein>
<sequence length="73" mass="7774">MKFYIFPGAAALALGACSVDPTPLPSVADQQAVSNASVSSPIQYQNPLAGYTYRAPTGPRDWRSVNEEQTEGN</sequence>
<accession>A0A2V4NAL9</accession>
<dbReference type="AlphaFoldDB" id="A0A2V4NAL9"/>